<dbReference type="OrthoDB" id="1689567at2759"/>
<sequence>MALVGRWMCGCSGCVDEEHQAPSIPYYSEIPRLLLFLLLGLTYSVLAPLILPFILVFFCIGYIVYRNQVS</sequence>
<keyword evidence="1" id="KW-0812">Transmembrane</keyword>
<accession>A0A2I0A082</accession>
<dbReference type="AlphaFoldDB" id="A0A2I0A082"/>
<keyword evidence="4" id="KW-1185">Reference proteome</keyword>
<evidence type="ECO:0000259" key="2">
    <source>
        <dbReference type="Pfam" id="PF02714"/>
    </source>
</evidence>
<feature type="domain" description="CSC1/OSCA1-like 7TM region" evidence="2">
    <location>
        <begin position="16"/>
        <end position="69"/>
    </location>
</feature>
<evidence type="ECO:0000313" key="3">
    <source>
        <dbReference type="EMBL" id="PKA48948.1"/>
    </source>
</evidence>
<dbReference type="PANTHER" id="PTHR13018">
    <property type="entry name" value="PROBABLE MEMBRANE PROTEIN DUF221-RELATED"/>
    <property type="match status" value="1"/>
</dbReference>
<evidence type="ECO:0000313" key="4">
    <source>
        <dbReference type="Proteomes" id="UP000236161"/>
    </source>
</evidence>
<dbReference type="InterPro" id="IPR045122">
    <property type="entry name" value="Csc1-like"/>
</dbReference>
<organism evidence="3 4">
    <name type="scientific">Apostasia shenzhenica</name>
    <dbReference type="NCBI Taxonomy" id="1088818"/>
    <lineage>
        <taxon>Eukaryota</taxon>
        <taxon>Viridiplantae</taxon>
        <taxon>Streptophyta</taxon>
        <taxon>Embryophyta</taxon>
        <taxon>Tracheophyta</taxon>
        <taxon>Spermatophyta</taxon>
        <taxon>Magnoliopsida</taxon>
        <taxon>Liliopsida</taxon>
        <taxon>Asparagales</taxon>
        <taxon>Orchidaceae</taxon>
        <taxon>Apostasioideae</taxon>
        <taxon>Apostasia</taxon>
    </lineage>
</organism>
<dbReference type="Proteomes" id="UP000236161">
    <property type="component" value="Unassembled WGS sequence"/>
</dbReference>
<dbReference type="EMBL" id="KZ452100">
    <property type="protein sequence ID" value="PKA48948.1"/>
    <property type="molecule type" value="Genomic_DNA"/>
</dbReference>
<dbReference type="PANTHER" id="PTHR13018:SF109">
    <property type="entry name" value="CSC1-LIKE PROTEIN HYP1"/>
    <property type="match status" value="1"/>
</dbReference>
<gene>
    <name evidence="3" type="ORF">AXF42_Ash021689</name>
</gene>
<dbReference type="InterPro" id="IPR003864">
    <property type="entry name" value="CSC1/OSCA1-like_7TM"/>
</dbReference>
<dbReference type="Pfam" id="PF02714">
    <property type="entry name" value="RSN1_7TM"/>
    <property type="match status" value="1"/>
</dbReference>
<name>A0A2I0A082_9ASPA</name>
<keyword evidence="1" id="KW-1133">Transmembrane helix</keyword>
<dbReference type="GO" id="GO:0005886">
    <property type="term" value="C:plasma membrane"/>
    <property type="evidence" value="ECO:0007669"/>
    <property type="project" value="TreeGrafter"/>
</dbReference>
<feature type="transmembrane region" description="Helical" evidence="1">
    <location>
        <begin position="33"/>
        <end position="65"/>
    </location>
</feature>
<proteinExistence type="predicted"/>
<reference evidence="3 4" key="1">
    <citation type="journal article" date="2017" name="Nature">
        <title>The Apostasia genome and the evolution of orchids.</title>
        <authorList>
            <person name="Zhang G.Q."/>
            <person name="Liu K.W."/>
            <person name="Li Z."/>
            <person name="Lohaus R."/>
            <person name="Hsiao Y.Y."/>
            <person name="Niu S.C."/>
            <person name="Wang J.Y."/>
            <person name="Lin Y.C."/>
            <person name="Xu Q."/>
            <person name="Chen L.J."/>
            <person name="Yoshida K."/>
            <person name="Fujiwara S."/>
            <person name="Wang Z.W."/>
            <person name="Zhang Y.Q."/>
            <person name="Mitsuda N."/>
            <person name="Wang M."/>
            <person name="Liu G.H."/>
            <person name="Pecoraro L."/>
            <person name="Huang H.X."/>
            <person name="Xiao X.J."/>
            <person name="Lin M."/>
            <person name="Wu X.Y."/>
            <person name="Wu W.L."/>
            <person name="Chen Y.Y."/>
            <person name="Chang S.B."/>
            <person name="Sakamoto S."/>
            <person name="Ohme-Takagi M."/>
            <person name="Yagi M."/>
            <person name="Zeng S.J."/>
            <person name="Shen C.Y."/>
            <person name="Yeh C.M."/>
            <person name="Luo Y.B."/>
            <person name="Tsai W.C."/>
            <person name="Van de Peer Y."/>
            <person name="Liu Z.J."/>
        </authorList>
    </citation>
    <scope>NUCLEOTIDE SEQUENCE [LARGE SCALE GENOMIC DNA]</scope>
    <source>
        <strain evidence="4">cv. Shenzhen</strain>
        <tissue evidence="3">Stem</tissue>
    </source>
</reference>
<keyword evidence="1" id="KW-0472">Membrane</keyword>
<evidence type="ECO:0000256" key="1">
    <source>
        <dbReference type="SAM" id="Phobius"/>
    </source>
</evidence>
<protein>
    <recommendedName>
        <fullName evidence="2">CSC1/OSCA1-like 7TM region domain-containing protein</fullName>
    </recommendedName>
</protein>
<dbReference type="GO" id="GO:0005227">
    <property type="term" value="F:calcium-activated cation channel activity"/>
    <property type="evidence" value="ECO:0007669"/>
    <property type="project" value="InterPro"/>
</dbReference>